<organism evidence="1 2">
    <name type="scientific">Scophthalmus maximus</name>
    <name type="common">Turbot</name>
    <name type="synonym">Psetta maxima</name>
    <dbReference type="NCBI Taxonomy" id="52904"/>
    <lineage>
        <taxon>Eukaryota</taxon>
        <taxon>Metazoa</taxon>
        <taxon>Chordata</taxon>
        <taxon>Craniata</taxon>
        <taxon>Vertebrata</taxon>
        <taxon>Euteleostomi</taxon>
        <taxon>Actinopterygii</taxon>
        <taxon>Neopterygii</taxon>
        <taxon>Teleostei</taxon>
        <taxon>Neoteleostei</taxon>
        <taxon>Acanthomorphata</taxon>
        <taxon>Carangaria</taxon>
        <taxon>Pleuronectiformes</taxon>
        <taxon>Pleuronectoidei</taxon>
        <taxon>Scophthalmidae</taxon>
        <taxon>Scophthalmus</taxon>
    </lineage>
</organism>
<dbReference type="Proteomes" id="UP000438429">
    <property type="component" value="Unassembled WGS sequence"/>
</dbReference>
<evidence type="ECO:0000313" key="1">
    <source>
        <dbReference type="EMBL" id="KAF0041826.1"/>
    </source>
</evidence>
<protein>
    <submittedName>
        <fullName evidence="1">Uncharacterized protein</fullName>
    </submittedName>
</protein>
<evidence type="ECO:0000313" key="2">
    <source>
        <dbReference type="Proteomes" id="UP000438429"/>
    </source>
</evidence>
<reference evidence="1 2" key="1">
    <citation type="submission" date="2019-06" db="EMBL/GenBank/DDBJ databases">
        <title>Draft genomes of female and male turbot (Scophthalmus maximus).</title>
        <authorList>
            <person name="Xu H."/>
            <person name="Xu X.-W."/>
            <person name="Shao C."/>
            <person name="Chen S."/>
        </authorList>
    </citation>
    <scope>NUCLEOTIDE SEQUENCE [LARGE SCALE GENOMIC DNA]</scope>
    <source>
        <strain evidence="1">Ysfricsl-2016a</strain>
        <tissue evidence="1">Blood</tissue>
    </source>
</reference>
<dbReference type="AlphaFoldDB" id="A0A6A4T2X3"/>
<comment type="caution">
    <text evidence="1">The sequence shown here is derived from an EMBL/GenBank/DDBJ whole genome shotgun (WGS) entry which is preliminary data.</text>
</comment>
<sequence>MSALSFEQQFMRETRRGAAFDLACALPTCSFEQTTRRKDSTAQFSVRLIGFSPCEIFFRHRLPKPNITAAQTNQISIEFAPSDQRKKKRRSCVIMLFFLRAHFYDVKSILSRMPLV</sequence>
<accession>A0A6A4T2X3</accession>
<name>A0A6A4T2X3_SCOMX</name>
<dbReference type="EMBL" id="VEVO01000005">
    <property type="protein sequence ID" value="KAF0041826.1"/>
    <property type="molecule type" value="Genomic_DNA"/>
</dbReference>
<proteinExistence type="predicted"/>
<gene>
    <name evidence="1" type="ORF">F2P81_005358</name>
</gene>